<organism evidence="2 3">
    <name type="scientific">Stenomitos frigidus ULC18</name>
    <dbReference type="NCBI Taxonomy" id="2107698"/>
    <lineage>
        <taxon>Bacteria</taxon>
        <taxon>Bacillati</taxon>
        <taxon>Cyanobacteriota</taxon>
        <taxon>Cyanophyceae</taxon>
        <taxon>Leptolyngbyales</taxon>
        <taxon>Leptolyngbyaceae</taxon>
        <taxon>Stenomitos</taxon>
    </lineage>
</organism>
<dbReference type="EMBL" id="PVWK01000160">
    <property type="protein sequence ID" value="PSB23666.1"/>
    <property type="molecule type" value="Genomic_DNA"/>
</dbReference>
<dbReference type="OrthoDB" id="9808276at2"/>
<evidence type="ECO:0000259" key="1">
    <source>
        <dbReference type="Pfam" id="PF01370"/>
    </source>
</evidence>
<protein>
    <submittedName>
        <fullName evidence="2">NAD(P)-dependent oxidoreductase</fullName>
    </submittedName>
</protein>
<proteinExistence type="predicted"/>
<dbReference type="SUPFAM" id="SSF51735">
    <property type="entry name" value="NAD(P)-binding Rossmann-fold domains"/>
    <property type="match status" value="1"/>
</dbReference>
<dbReference type="InterPro" id="IPR001509">
    <property type="entry name" value="Epimerase_deHydtase"/>
</dbReference>
<feature type="domain" description="NAD-dependent epimerase/dehydratase" evidence="1">
    <location>
        <begin position="8"/>
        <end position="213"/>
    </location>
</feature>
<dbReference type="InterPro" id="IPR051783">
    <property type="entry name" value="NAD(P)-dependent_oxidoreduct"/>
</dbReference>
<accession>A0A2T1DT17</accession>
<dbReference type="InterPro" id="IPR036291">
    <property type="entry name" value="NAD(P)-bd_dom_sf"/>
</dbReference>
<reference evidence="2 3" key="2">
    <citation type="submission" date="2018-03" db="EMBL/GenBank/DDBJ databases">
        <title>The ancient ancestry and fast evolution of plastids.</title>
        <authorList>
            <person name="Moore K.R."/>
            <person name="Magnabosco C."/>
            <person name="Momper L."/>
            <person name="Gold D.A."/>
            <person name="Bosak T."/>
            <person name="Fournier G.P."/>
        </authorList>
    </citation>
    <scope>NUCLEOTIDE SEQUENCE [LARGE SCALE GENOMIC DNA]</scope>
    <source>
        <strain evidence="2 3">ULC18</strain>
    </source>
</reference>
<sequence>MTNATIIGCGYVGKAVAQQWRSTLTVTATTTTPDRVTELSSVAQNVRVVKGTDEAGLRSLLHDQAIVLLSVGAPHANAYEETYLQTAKTLVAVLKDVPSVQQVIYTGSYAVYGDRQGDWVDETANVSPANANGELLAETERVLLSATSETLKVCVLRLGGIYGPGRELVKIFGRAAGTTRPGNGEDAANWVHLDDIVGAIDFAREQSLTGIYNLVGSVPVTTKVLLERVFAAHSLPNAVWDASQTSTRPYNARVSNQTLRDAGYQFRYPEIVETV</sequence>
<dbReference type="PANTHER" id="PTHR48079">
    <property type="entry name" value="PROTEIN YEEZ"/>
    <property type="match status" value="1"/>
</dbReference>
<dbReference type="PANTHER" id="PTHR48079:SF6">
    <property type="entry name" value="NAD(P)-BINDING DOMAIN-CONTAINING PROTEIN-RELATED"/>
    <property type="match status" value="1"/>
</dbReference>
<name>A0A2T1DT17_9CYAN</name>
<dbReference type="GO" id="GO:0004029">
    <property type="term" value="F:aldehyde dehydrogenase (NAD+) activity"/>
    <property type="evidence" value="ECO:0007669"/>
    <property type="project" value="TreeGrafter"/>
</dbReference>
<dbReference type="Gene3D" id="3.40.50.720">
    <property type="entry name" value="NAD(P)-binding Rossmann-like Domain"/>
    <property type="match status" value="1"/>
</dbReference>
<dbReference type="AlphaFoldDB" id="A0A2T1DT17"/>
<reference evidence="3" key="1">
    <citation type="submission" date="2018-02" db="EMBL/GenBank/DDBJ databases">
        <authorList>
            <person name="Moore K."/>
            <person name="Momper L."/>
        </authorList>
    </citation>
    <scope>NUCLEOTIDE SEQUENCE [LARGE SCALE GENOMIC DNA]</scope>
    <source>
        <strain evidence="3">ULC18</strain>
    </source>
</reference>
<evidence type="ECO:0000313" key="2">
    <source>
        <dbReference type="EMBL" id="PSB23666.1"/>
    </source>
</evidence>
<gene>
    <name evidence="2" type="ORF">C7B82_30565</name>
</gene>
<dbReference type="GO" id="GO:0005737">
    <property type="term" value="C:cytoplasm"/>
    <property type="evidence" value="ECO:0007669"/>
    <property type="project" value="TreeGrafter"/>
</dbReference>
<dbReference type="RefSeq" id="WP_106261142.1">
    <property type="nucleotide sequence ID" value="NZ_CAWNSW010000141.1"/>
</dbReference>
<comment type="caution">
    <text evidence="2">The sequence shown here is derived from an EMBL/GenBank/DDBJ whole genome shotgun (WGS) entry which is preliminary data.</text>
</comment>
<dbReference type="Proteomes" id="UP000239576">
    <property type="component" value="Unassembled WGS sequence"/>
</dbReference>
<dbReference type="Pfam" id="PF01370">
    <property type="entry name" value="Epimerase"/>
    <property type="match status" value="1"/>
</dbReference>
<evidence type="ECO:0000313" key="3">
    <source>
        <dbReference type="Proteomes" id="UP000239576"/>
    </source>
</evidence>
<keyword evidence="3" id="KW-1185">Reference proteome</keyword>